<feature type="compositionally biased region" description="Basic and acidic residues" evidence="1">
    <location>
        <begin position="364"/>
        <end position="385"/>
    </location>
</feature>
<feature type="compositionally biased region" description="Basic residues" evidence="1">
    <location>
        <begin position="319"/>
        <end position="330"/>
    </location>
</feature>
<feature type="compositionally biased region" description="Low complexity" evidence="1">
    <location>
        <begin position="343"/>
        <end position="353"/>
    </location>
</feature>
<accession>A0AAD6TT34</accession>
<evidence type="ECO:0000313" key="2">
    <source>
        <dbReference type="EMBL" id="KAJ7074852.1"/>
    </source>
</evidence>
<feature type="region of interest" description="Disordered" evidence="1">
    <location>
        <begin position="247"/>
        <end position="385"/>
    </location>
</feature>
<evidence type="ECO:0000256" key="1">
    <source>
        <dbReference type="SAM" id="MobiDB-lite"/>
    </source>
</evidence>
<feature type="region of interest" description="Disordered" evidence="1">
    <location>
        <begin position="411"/>
        <end position="443"/>
    </location>
</feature>
<feature type="region of interest" description="Disordered" evidence="1">
    <location>
        <begin position="21"/>
        <end position="67"/>
    </location>
</feature>
<protein>
    <submittedName>
        <fullName evidence="2">Uncharacterized protein</fullName>
    </submittedName>
</protein>
<feature type="compositionally biased region" description="Low complexity" evidence="1">
    <location>
        <begin position="485"/>
        <end position="497"/>
    </location>
</feature>
<feature type="compositionally biased region" description="Low complexity" evidence="1">
    <location>
        <begin position="431"/>
        <end position="443"/>
    </location>
</feature>
<feature type="compositionally biased region" description="Low complexity" evidence="1">
    <location>
        <begin position="22"/>
        <end position="31"/>
    </location>
</feature>
<proteinExistence type="predicted"/>
<keyword evidence="3" id="KW-1185">Reference proteome</keyword>
<evidence type="ECO:0000313" key="3">
    <source>
        <dbReference type="Proteomes" id="UP001222325"/>
    </source>
</evidence>
<sequence length="528" mass="58295">MTPRLDIRFLPQLCPNFVPQLSAPTPDVASVPPAPPSRWPKKTATGSPAKRKSRAKKPKPADKASSDVEIIEGKREQVNWAKNSQWTDLLVSYLTENPTFRIKLFSDSTADAKKEKRAKQVAKDGKTVQYGVLAKHIFADDNNEAPRYANDPVKYATSVETRLRRLKKEYIKILTRIGATGAGIDPELIRAGSQLDSLIGEVRDSWPWWDDLHAFWRELPNYNPIGVQSSEPGTDHASAAADIFAQTGGEENDGDGEDDEEDGLSDASKERRRQDVTDSRSDSGGDEHSRHSSPDLDDDDLYRELSKSPTPPPALPVKKPTKKGPQKKTKATPAPSGRDLGLAKANAAPTTAAAKKRPQTALDRMNDIREGESARLGEKRKLQHEEEMERIKIKRLKYELKLLQAENERTRLNRHATSESPRRRTRVLNLSPSSPSRSRASRYSPRHVEFHAAPSFSSPAVAPLNYALPAHSRGFDFTEMNLDLMPSTPSSSSMPTPAEWDPSLSLPHWDAPGPSGGQSSSAGSSSGW</sequence>
<feature type="compositionally biased region" description="Basic and acidic residues" evidence="1">
    <location>
        <begin position="267"/>
        <end position="294"/>
    </location>
</feature>
<feature type="compositionally biased region" description="Basic residues" evidence="1">
    <location>
        <begin position="49"/>
        <end position="58"/>
    </location>
</feature>
<name>A0AAD6TT34_9AGAR</name>
<reference evidence="2" key="1">
    <citation type="submission" date="2023-03" db="EMBL/GenBank/DDBJ databases">
        <title>Massive genome expansion in bonnet fungi (Mycena s.s.) driven by repeated elements and novel gene families across ecological guilds.</title>
        <authorList>
            <consortium name="Lawrence Berkeley National Laboratory"/>
            <person name="Harder C.B."/>
            <person name="Miyauchi S."/>
            <person name="Viragh M."/>
            <person name="Kuo A."/>
            <person name="Thoen E."/>
            <person name="Andreopoulos B."/>
            <person name="Lu D."/>
            <person name="Skrede I."/>
            <person name="Drula E."/>
            <person name="Henrissat B."/>
            <person name="Morin E."/>
            <person name="Kohler A."/>
            <person name="Barry K."/>
            <person name="LaButti K."/>
            <person name="Morin E."/>
            <person name="Salamov A."/>
            <person name="Lipzen A."/>
            <person name="Mereny Z."/>
            <person name="Hegedus B."/>
            <person name="Baldrian P."/>
            <person name="Stursova M."/>
            <person name="Weitz H."/>
            <person name="Taylor A."/>
            <person name="Grigoriev I.V."/>
            <person name="Nagy L.G."/>
            <person name="Martin F."/>
            <person name="Kauserud H."/>
        </authorList>
    </citation>
    <scope>NUCLEOTIDE SEQUENCE</scope>
    <source>
        <strain evidence="2">CBHHK173m</strain>
    </source>
</reference>
<feature type="region of interest" description="Disordered" evidence="1">
    <location>
        <begin position="485"/>
        <end position="528"/>
    </location>
</feature>
<dbReference type="EMBL" id="JARJCN010000110">
    <property type="protein sequence ID" value="KAJ7074852.1"/>
    <property type="molecule type" value="Genomic_DNA"/>
</dbReference>
<dbReference type="Proteomes" id="UP001222325">
    <property type="component" value="Unassembled WGS sequence"/>
</dbReference>
<feature type="compositionally biased region" description="Basic and acidic residues" evidence="1">
    <location>
        <begin position="411"/>
        <end position="422"/>
    </location>
</feature>
<comment type="caution">
    <text evidence="2">The sequence shown here is derived from an EMBL/GenBank/DDBJ whole genome shotgun (WGS) entry which is preliminary data.</text>
</comment>
<gene>
    <name evidence="2" type="ORF">B0H15DRAFT_957044</name>
</gene>
<feature type="compositionally biased region" description="Low complexity" evidence="1">
    <location>
        <begin position="511"/>
        <end position="528"/>
    </location>
</feature>
<feature type="compositionally biased region" description="Acidic residues" evidence="1">
    <location>
        <begin position="250"/>
        <end position="264"/>
    </location>
</feature>
<dbReference type="AlphaFoldDB" id="A0AAD6TT34"/>
<organism evidence="2 3">
    <name type="scientific">Mycena belliarum</name>
    <dbReference type="NCBI Taxonomy" id="1033014"/>
    <lineage>
        <taxon>Eukaryota</taxon>
        <taxon>Fungi</taxon>
        <taxon>Dikarya</taxon>
        <taxon>Basidiomycota</taxon>
        <taxon>Agaricomycotina</taxon>
        <taxon>Agaricomycetes</taxon>
        <taxon>Agaricomycetidae</taxon>
        <taxon>Agaricales</taxon>
        <taxon>Marasmiineae</taxon>
        <taxon>Mycenaceae</taxon>
        <taxon>Mycena</taxon>
    </lineage>
</organism>